<sequence length="520" mass="58779">MERPPADVEFGSHALLRRHTRTFQDPHLVPASVQLHRDNVRALKAKLEPSFRTEFPNQLVLNRAAIDREVCFTGGIASLLDAEYIIMEFLPPDDLLSASLVCRLWNVLSRQDSLWKKFLTSPAEGYPLRQLLGLEDELRIPAIQVYMLFRSCGVLKSSWIDVCKSVHLGSPALTHGLQPLSQWLSTQSTPLHPPLLQAMCRQFLMACIAAESIGVNFESISFDSIHVHRTSTAQAPLLQIVNMPHDREFFRRRNEDELLYRRRTNGSAIGMAFLYGAMDLCAGRELMHESLIRRCLNDREHMSMAFKSMVEFGIYVVVAGLPLSTILEHAYFDDTTTAAWPVHLHLDIDSSMAYLSKIVGWYTDHPRHPRATPSRKNVQVPSTSLAATACLAGDVDRVALRSYRYTSLRAPPEADTLWMELLAQEQKHTLQVLDLSQATPLPTTTILRTLESLDMLTDLILPRTVFHNNIELLVQAFPPNLSRLKRIDKAFLTALDSLDTSYERQLNIVSFAYGSHVQSA</sequence>
<proteinExistence type="predicted"/>
<dbReference type="EMBL" id="VJMJ01000103">
    <property type="protein sequence ID" value="KAF0734848.1"/>
    <property type="molecule type" value="Genomic_DNA"/>
</dbReference>
<dbReference type="Gene3D" id="1.20.1280.50">
    <property type="match status" value="1"/>
</dbReference>
<name>A0A6G0X4S7_9STRA</name>
<evidence type="ECO:0000313" key="2">
    <source>
        <dbReference type="EMBL" id="KAF0734848.1"/>
    </source>
</evidence>
<dbReference type="Proteomes" id="UP000481153">
    <property type="component" value="Unassembled WGS sequence"/>
</dbReference>
<dbReference type="InterPro" id="IPR036047">
    <property type="entry name" value="F-box-like_dom_sf"/>
</dbReference>
<comment type="caution">
    <text evidence="2">The sequence shown here is derived from an EMBL/GenBank/DDBJ whole genome shotgun (WGS) entry which is preliminary data.</text>
</comment>
<dbReference type="VEuPathDB" id="FungiDB:AeMF1_010389"/>
<keyword evidence="3" id="KW-1185">Reference proteome</keyword>
<reference evidence="2 3" key="1">
    <citation type="submission" date="2019-07" db="EMBL/GenBank/DDBJ databases">
        <title>Genomics analysis of Aphanomyces spp. identifies a new class of oomycete effector associated with host adaptation.</title>
        <authorList>
            <person name="Gaulin E."/>
        </authorList>
    </citation>
    <scope>NUCLEOTIDE SEQUENCE [LARGE SCALE GENOMIC DNA]</scope>
    <source>
        <strain evidence="2 3">ATCC 201684</strain>
    </source>
</reference>
<organism evidence="2 3">
    <name type="scientific">Aphanomyces euteiches</name>
    <dbReference type="NCBI Taxonomy" id="100861"/>
    <lineage>
        <taxon>Eukaryota</taxon>
        <taxon>Sar</taxon>
        <taxon>Stramenopiles</taxon>
        <taxon>Oomycota</taxon>
        <taxon>Saprolegniomycetes</taxon>
        <taxon>Saprolegniales</taxon>
        <taxon>Verrucalvaceae</taxon>
        <taxon>Aphanomyces</taxon>
    </lineage>
</organism>
<dbReference type="InterPro" id="IPR001810">
    <property type="entry name" value="F-box_dom"/>
</dbReference>
<accession>A0A6G0X4S7</accession>
<dbReference type="PROSITE" id="PS50181">
    <property type="entry name" value="FBOX"/>
    <property type="match status" value="1"/>
</dbReference>
<evidence type="ECO:0000259" key="1">
    <source>
        <dbReference type="PROSITE" id="PS50181"/>
    </source>
</evidence>
<protein>
    <recommendedName>
        <fullName evidence="1">F-box domain-containing protein</fullName>
    </recommendedName>
</protein>
<dbReference type="AlphaFoldDB" id="A0A6G0X4S7"/>
<evidence type="ECO:0000313" key="3">
    <source>
        <dbReference type="Proteomes" id="UP000481153"/>
    </source>
</evidence>
<gene>
    <name evidence="2" type="ORF">Ae201684_008512</name>
</gene>
<feature type="domain" description="F-box" evidence="1">
    <location>
        <begin position="86"/>
        <end position="118"/>
    </location>
</feature>
<dbReference type="SUPFAM" id="SSF81383">
    <property type="entry name" value="F-box domain"/>
    <property type="match status" value="1"/>
</dbReference>
<dbReference type="Pfam" id="PF12937">
    <property type="entry name" value="F-box-like"/>
    <property type="match status" value="1"/>
</dbReference>